<comment type="cofactor">
    <cofactor evidence="1">
        <name>Zn(2+)</name>
        <dbReference type="ChEBI" id="CHEBI:29105"/>
    </cofactor>
</comment>
<organism evidence="14 15">
    <name type="scientific">Candidatus Phytoplasma melaleucae</name>
    <dbReference type="NCBI Taxonomy" id="2982630"/>
    <lineage>
        <taxon>Bacteria</taxon>
        <taxon>Bacillati</taxon>
        <taxon>Mycoplasmatota</taxon>
        <taxon>Mollicutes</taxon>
        <taxon>Acholeplasmatales</taxon>
        <taxon>Acholeplasmataceae</taxon>
        <taxon>Candidatus Phytoplasma</taxon>
    </lineage>
</organism>
<dbReference type="PANTHER" id="PTHR43326:SF1">
    <property type="entry name" value="METHIONINE--TRNA LIGASE, MITOCHONDRIAL"/>
    <property type="match status" value="1"/>
</dbReference>
<proteinExistence type="inferred from homology"/>
<keyword evidence="6" id="KW-0862">Zinc</keyword>
<name>A0ABT9DDF1_9MOLU</name>
<dbReference type="Pfam" id="PF08264">
    <property type="entry name" value="Anticodon_1"/>
    <property type="match status" value="1"/>
</dbReference>
<dbReference type="InterPro" id="IPR013155">
    <property type="entry name" value="M/V/L/I-tRNA-synth_anticd-bd"/>
</dbReference>
<dbReference type="InterPro" id="IPR014729">
    <property type="entry name" value="Rossmann-like_a/b/a_fold"/>
</dbReference>
<dbReference type="InterPro" id="IPR009080">
    <property type="entry name" value="tRNAsynth_Ia_anticodon-bd"/>
</dbReference>
<dbReference type="Pfam" id="PF09334">
    <property type="entry name" value="tRNA-synt_1g"/>
    <property type="match status" value="1"/>
</dbReference>
<feature type="domain" description="Methionyl/Valyl/Leucyl/Isoleucyl-tRNA synthetase anticodon-binding" evidence="12">
    <location>
        <begin position="397"/>
        <end position="485"/>
    </location>
</feature>
<dbReference type="PRINTS" id="PR01041">
    <property type="entry name" value="TRNASYNTHMET"/>
</dbReference>
<dbReference type="InterPro" id="IPR041872">
    <property type="entry name" value="Anticodon_Met"/>
</dbReference>
<dbReference type="PANTHER" id="PTHR43326">
    <property type="entry name" value="METHIONYL-TRNA SYNTHETASE"/>
    <property type="match status" value="1"/>
</dbReference>
<evidence type="ECO:0000256" key="8">
    <source>
        <dbReference type="ARBA" id="ARBA00022917"/>
    </source>
</evidence>
<dbReference type="Gene3D" id="3.40.50.620">
    <property type="entry name" value="HUPs"/>
    <property type="match status" value="1"/>
</dbReference>
<evidence type="ECO:0000256" key="9">
    <source>
        <dbReference type="ARBA" id="ARBA00023146"/>
    </source>
</evidence>
<dbReference type="InterPro" id="IPR015413">
    <property type="entry name" value="Methionyl/Leucyl_tRNA_Synth"/>
</dbReference>
<evidence type="ECO:0000256" key="2">
    <source>
        <dbReference type="ARBA" id="ARBA00012838"/>
    </source>
</evidence>
<evidence type="ECO:0000256" key="5">
    <source>
        <dbReference type="ARBA" id="ARBA00022741"/>
    </source>
</evidence>
<keyword evidence="8 10" id="KW-0648">Protein biosynthesis</keyword>
<accession>A0ABT9DDF1</accession>
<dbReference type="RefSeq" id="WP_304515297.1">
    <property type="nucleotide sequence ID" value="NZ_JAOSID010000004.1"/>
</dbReference>
<evidence type="ECO:0000256" key="3">
    <source>
        <dbReference type="ARBA" id="ARBA00022598"/>
    </source>
</evidence>
<dbReference type="Gene3D" id="2.170.220.10">
    <property type="match status" value="1"/>
</dbReference>
<dbReference type="Gene3D" id="1.10.730.10">
    <property type="entry name" value="Isoleucyl-tRNA Synthetase, Domain 1"/>
    <property type="match status" value="1"/>
</dbReference>
<dbReference type="EC" id="6.1.1.10" evidence="2"/>
<dbReference type="InterPro" id="IPR023457">
    <property type="entry name" value="Met-tRNA_synth_2"/>
</dbReference>
<dbReference type="InterPro" id="IPR033911">
    <property type="entry name" value="MetRS_core"/>
</dbReference>
<dbReference type="InterPro" id="IPR032678">
    <property type="entry name" value="tRNA-synt_1_cat_dom"/>
</dbReference>
<dbReference type="Pfam" id="PF01406">
    <property type="entry name" value="tRNA-synt_1e"/>
    <property type="match status" value="1"/>
</dbReference>
<dbReference type="CDD" id="cd00814">
    <property type="entry name" value="MetRS_core"/>
    <property type="match status" value="1"/>
</dbReference>
<evidence type="ECO:0000259" key="12">
    <source>
        <dbReference type="Pfam" id="PF08264"/>
    </source>
</evidence>
<evidence type="ECO:0000259" key="11">
    <source>
        <dbReference type="Pfam" id="PF01406"/>
    </source>
</evidence>
<evidence type="ECO:0000259" key="13">
    <source>
        <dbReference type="Pfam" id="PF09334"/>
    </source>
</evidence>
<evidence type="ECO:0000256" key="1">
    <source>
        <dbReference type="ARBA" id="ARBA00001947"/>
    </source>
</evidence>
<evidence type="ECO:0000256" key="4">
    <source>
        <dbReference type="ARBA" id="ARBA00022723"/>
    </source>
</evidence>
<comment type="caution">
    <text evidence="14">The sequence shown here is derived from an EMBL/GenBank/DDBJ whole genome shotgun (WGS) entry which is preliminary data.</text>
</comment>
<keyword evidence="9 10" id="KW-0030">Aminoacyl-tRNA synthetase</keyword>
<reference evidence="14 15" key="1">
    <citation type="journal article" date="2023" name="Int. J. Syst. Evol. Microbiol.">
        <title>The observation of taxonomic boundaries for the 16SrII and 16SrXXV phytoplasmas using genome-based delimitation.</title>
        <authorList>
            <person name="Rodrigues Jardim B."/>
            <person name="Tran-Nguyen L.T.T."/>
            <person name="Gambley C."/>
            <person name="Al-Sadi A.M."/>
            <person name="Al-Subhi A.M."/>
            <person name="Foissac X."/>
            <person name="Salar P."/>
            <person name="Cai H."/>
            <person name="Yang J.Y."/>
            <person name="Davis R."/>
            <person name="Jones L."/>
            <person name="Rodoni B."/>
            <person name="Constable F.E."/>
        </authorList>
    </citation>
    <scope>NUCLEOTIDE SEQUENCE [LARGE SCALE GENOMIC DNA]</scope>
    <source>
        <strain evidence="14">BAWM-155c</strain>
    </source>
</reference>
<dbReference type="CDD" id="cd07957">
    <property type="entry name" value="Anticodon_Ia_Met"/>
    <property type="match status" value="1"/>
</dbReference>
<feature type="domain" description="tRNA synthetases class I catalytic" evidence="11">
    <location>
        <begin position="14"/>
        <end position="124"/>
    </location>
</feature>
<evidence type="ECO:0000256" key="6">
    <source>
        <dbReference type="ARBA" id="ARBA00022833"/>
    </source>
</evidence>
<evidence type="ECO:0000256" key="10">
    <source>
        <dbReference type="RuleBase" id="RU363039"/>
    </source>
</evidence>
<gene>
    <name evidence="14" type="ORF">OC680_01175</name>
</gene>
<feature type="domain" description="Methionyl/Leucyl tRNA synthetase" evidence="13">
    <location>
        <begin position="141"/>
        <end position="366"/>
    </location>
</feature>
<comment type="similarity">
    <text evidence="10">Belongs to the class-I aminoacyl-tRNA synthetase family.</text>
</comment>
<keyword evidence="15" id="KW-1185">Reference proteome</keyword>
<evidence type="ECO:0000256" key="7">
    <source>
        <dbReference type="ARBA" id="ARBA00022840"/>
    </source>
</evidence>
<dbReference type="Proteomes" id="UP001172036">
    <property type="component" value="Unassembled WGS sequence"/>
</dbReference>
<dbReference type="GO" id="GO:0016874">
    <property type="term" value="F:ligase activity"/>
    <property type="evidence" value="ECO:0007669"/>
    <property type="project" value="UniProtKB-KW"/>
</dbReference>
<dbReference type="EMBL" id="JAOSID010000004">
    <property type="protein sequence ID" value="MDO8168093.1"/>
    <property type="molecule type" value="Genomic_DNA"/>
</dbReference>
<sequence>MNMIKKKFFIATSIVYASSLPHIGNVYEMILADSIARFKKLDGYDVYFQTGTDEHGQKIEKKAARKNINAQAYVNHISTEIKRIYDSLNIQYDYFIRTTSLSHKQNVQIILEKLFAQGDIYKGLYEGWYSVSEESYVSEKDLIDHKMPNGESPIWTKEEVYFFKISKYQDKLLKYLEENPYLILPIERRKEIFNLLKTPLTDLAISRTSFRWGIPLSFDPKHITYVWIDALSNYITGLNDELNFNVFNINDKFRKYWPCDLHVIGKDISKFHLIYYPILLMSLNLPLPKQFLIHPWILFNEKKMSKSTNNVVYTDDLLQIFPSDAIRYFVLSKIPSLSDGILTYDLFYDQYNADLANTIGNLLSRSLGMIKSYRNNQLTKILIKEDLGINLSQKAVNTLSLIRNCMLFYQVNDALAQIIKLARSCNKYIDMVKPWNLAKVPCSENNNKLDFCLYNLVETLRFIGVLLKPFLPVTAKLILKYIQSEENTFSSLKKFGITRSKTMLQADKKLFERLRNPNLIKTKNI</sequence>
<dbReference type="SUPFAM" id="SSF47323">
    <property type="entry name" value="Anticodon-binding domain of a subclass of class I aminoacyl-tRNA synthetases"/>
    <property type="match status" value="1"/>
</dbReference>
<protein>
    <recommendedName>
        <fullName evidence="2">methionine--tRNA ligase</fullName>
        <ecNumber evidence="2">6.1.1.10</ecNumber>
    </recommendedName>
</protein>
<keyword evidence="4" id="KW-0479">Metal-binding</keyword>
<evidence type="ECO:0000313" key="14">
    <source>
        <dbReference type="EMBL" id="MDO8168093.1"/>
    </source>
</evidence>
<keyword evidence="7 10" id="KW-0067">ATP-binding</keyword>
<evidence type="ECO:0000313" key="15">
    <source>
        <dbReference type="Proteomes" id="UP001172036"/>
    </source>
</evidence>
<dbReference type="SUPFAM" id="SSF52374">
    <property type="entry name" value="Nucleotidylyl transferase"/>
    <property type="match status" value="1"/>
</dbReference>
<keyword evidence="5 10" id="KW-0547">Nucleotide-binding</keyword>
<keyword evidence="3 10" id="KW-0436">Ligase</keyword>